<dbReference type="Proteomes" id="UP000712600">
    <property type="component" value="Unassembled WGS sequence"/>
</dbReference>
<reference evidence="1" key="1">
    <citation type="submission" date="2019-12" db="EMBL/GenBank/DDBJ databases">
        <title>Genome sequencing and annotation of Brassica cretica.</title>
        <authorList>
            <person name="Studholme D.J."/>
            <person name="Sarris P."/>
        </authorList>
    </citation>
    <scope>NUCLEOTIDE SEQUENCE</scope>
    <source>
        <strain evidence="1">PFS-109/04</strain>
        <tissue evidence="1">Leaf</tissue>
    </source>
</reference>
<evidence type="ECO:0000313" key="1">
    <source>
        <dbReference type="EMBL" id="KAF3553498.1"/>
    </source>
</evidence>
<accession>A0A8S9QQJ3</accession>
<organism evidence="1 2">
    <name type="scientific">Brassica cretica</name>
    <name type="common">Mustard</name>
    <dbReference type="NCBI Taxonomy" id="69181"/>
    <lineage>
        <taxon>Eukaryota</taxon>
        <taxon>Viridiplantae</taxon>
        <taxon>Streptophyta</taxon>
        <taxon>Embryophyta</taxon>
        <taxon>Tracheophyta</taxon>
        <taxon>Spermatophyta</taxon>
        <taxon>Magnoliopsida</taxon>
        <taxon>eudicotyledons</taxon>
        <taxon>Gunneridae</taxon>
        <taxon>Pentapetalae</taxon>
        <taxon>rosids</taxon>
        <taxon>malvids</taxon>
        <taxon>Brassicales</taxon>
        <taxon>Brassicaceae</taxon>
        <taxon>Brassiceae</taxon>
        <taxon>Brassica</taxon>
    </lineage>
</organism>
<dbReference type="AlphaFoldDB" id="A0A8S9QQJ3"/>
<dbReference type="EMBL" id="QGKX02000996">
    <property type="protein sequence ID" value="KAF3553498.1"/>
    <property type="molecule type" value="Genomic_DNA"/>
</dbReference>
<comment type="caution">
    <text evidence="1">The sequence shown here is derived from an EMBL/GenBank/DDBJ whole genome shotgun (WGS) entry which is preliminary data.</text>
</comment>
<proteinExistence type="predicted"/>
<gene>
    <name evidence="1" type="ORF">F2Q69_00014348</name>
</gene>
<name>A0A8S9QQJ3_BRACR</name>
<sequence>MKHDGISLTSPVPDAFPGTVWERCGDVSETFQRGDGHFCLKQDDGSIREMTVPVLLRNADMVMESLRVQKRYIAEEL</sequence>
<protein>
    <submittedName>
        <fullName evidence="1">Uncharacterized protein</fullName>
    </submittedName>
</protein>
<evidence type="ECO:0000313" key="2">
    <source>
        <dbReference type="Proteomes" id="UP000712600"/>
    </source>
</evidence>